<feature type="compositionally biased region" description="Gly residues" evidence="1">
    <location>
        <begin position="185"/>
        <end position="201"/>
    </location>
</feature>
<accession>A0A6A6TJS9</accession>
<feature type="region of interest" description="Disordered" evidence="1">
    <location>
        <begin position="1"/>
        <end position="201"/>
    </location>
</feature>
<reference evidence="2" key="1">
    <citation type="journal article" date="2020" name="Stud. Mycol.">
        <title>101 Dothideomycetes genomes: a test case for predicting lifestyles and emergence of pathogens.</title>
        <authorList>
            <person name="Haridas S."/>
            <person name="Albert R."/>
            <person name="Binder M."/>
            <person name="Bloem J."/>
            <person name="Labutti K."/>
            <person name="Salamov A."/>
            <person name="Andreopoulos B."/>
            <person name="Baker S."/>
            <person name="Barry K."/>
            <person name="Bills G."/>
            <person name="Bluhm B."/>
            <person name="Cannon C."/>
            <person name="Castanera R."/>
            <person name="Culley D."/>
            <person name="Daum C."/>
            <person name="Ezra D."/>
            <person name="Gonzalez J."/>
            <person name="Henrissat B."/>
            <person name="Kuo A."/>
            <person name="Liang C."/>
            <person name="Lipzen A."/>
            <person name="Lutzoni F."/>
            <person name="Magnuson J."/>
            <person name="Mondo S."/>
            <person name="Nolan M."/>
            <person name="Ohm R."/>
            <person name="Pangilinan J."/>
            <person name="Park H.-J."/>
            <person name="Ramirez L."/>
            <person name="Alfaro M."/>
            <person name="Sun H."/>
            <person name="Tritt A."/>
            <person name="Yoshinaga Y."/>
            <person name="Zwiers L.-H."/>
            <person name="Turgeon B."/>
            <person name="Goodwin S."/>
            <person name="Spatafora J."/>
            <person name="Crous P."/>
            <person name="Grigoriev I."/>
        </authorList>
    </citation>
    <scope>NUCLEOTIDE SEQUENCE</scope>
    <source>
        <strain evidence="2">CBS 122681</strain>
    </source>
</reference>
<feature type="compositionally biased region" description="Low complexity" evidence="1">
    <location>
        <begin position="112"/>
        <end position="133"/>
    </location>
</feature>
<protein>
    <submittedName>
        <fullName evidence="2">Uncharacterized protein</fullName>
    </submittedName>
</protein>
<evidence type="ECO:0000313" key="2">
    <source>
        <dbReference type="EMBL" id="KAF2660002.1"/>
    </source>
</evidence>
<name>A0A6A6TJS9_9PLEO</name>
<dbReference type="AlphaFoldDB" id="A0A6A6TJS9"/>
<gene>
    <name evidence="2" type="ORF">K491DRAFT_105817</name>
</gene>
<feature type="compositionally biased region" description="Polar residues" evidence="1">
    <location>
        <begin position="134"/>
        <end position="146"/>
    </location>
</feature>
<organism evidence="2 3">
    <name type="scientific">Lophiostoma macrostomum CBS 122681</name>
    <dbReference type="NCBI Taxonomy" id="1314788"/>
    <lineage>
        <taxon>Eukaryota</taxon>
        <taxon>Fungi</taxon>
        <taxon>Dikarya</taxon>
        <taxon>Ascomycota</taxon>
        <taxon>Pezizomycotina</taxon>
        <taxon>Dothideomycetes</taxon>
        <taxon>Pleosporomycetidae</taxon>
        <taxon>Pleosporales</taxon>
        <taxon>Lophiostomataceae</taxon>
        <taxon>Lophiostoma</taxon>
    </lineage>
</organism>
<sequence length="201" mass="20870">MSNRPPSKTSPSTSPKHTPSQETSVGPELPHQQGSTSNDEDEHSEAPQHTAGQRSQHSSPFTSTGASNLPDSEAPQIIITGSPDSANVQDRTERAASLPRQGRSLVTRRRFGSSSQPPRRSSTPYSRQPRSQSHSQTSRTLTVSAMSSASSSPGNTSTSGGASGSGSNPSYHLPYAPFPYPMPGNGRGQGSNQGSGGGSGK</sequence>
<feature type="compositionally biased region" description="Low complexity" evidence="1">
    <location>
        <begin position="1"/>
        <end position="20"/>
    </location>
</feature>
<feature type="compositionally biased region" description="Polar residues" evidence="1">
    <location>
        <begin position="50"/>
        <end position="70"/>
    </location>
</feature>
<evidence type="ECO:0000256" key="1">
    <source>
        <dbReference type="SAM" id="MobiDB-lite"/>
    </source>
</evidence>
<keyword evidence="3" id="KW-1185">Reference proteome</keyword>
<feature type="compositionally biased region" description="Low complexity" evidence="1">
    <location>
        <begin position="147"/>
        <end position="170"/>
    </location>
</feature>
<dbReference type="EMBL" id="MU004302">
    <property type="protein sequence ID" value="KAF2660002.1"/>
    <property type="molecule type" value="Genomic_DNA"/>
</dbReference>
<proteinExistence type="predicted"/>
<dbReference type="Proteomes" id="UP000799324">
    <property type="component" value="Unassembled WGS sequence"/>
</dbReference>
<evidence type="ECO:0000313" key="3">
    <source>
        <dbReference type="Proteomes" id="UP000799324"/>
    </source>
</evidence>